<gene>
    <name evidence="2" type="ORF">DICVIV_08924</name>
</gene>
<evidence type="ECO:0000313" key="2">
    <source>
        <dbReference type="EMBL" id="KJH45026.1"/>
    </source>
</evidence>
<organism evidence="2 3">
    <name type="scientific">Dictyocaulus viviparus</name>
    <name type="common">Bovine lungworm</name>
    <dbReference type="NCBI Taxonomy" id="29172"/>
    <lineage>
        <taxon>Eukaryota</taxon>
        <taxon>Metazoa</taxon>
        <taxon>Ecdysozoa</taxon>
        <taxon>Nematoda</taxon>
        <taxon>Chromadorea</taxon>
        <taxon>Rhabditida</taxon>
        <taxon>Rhabditina</taxon>
        <taxon>Rhabditomorpha</taxon>
        <taxon>Strongyloidea</taxon>
        <taxon>Metastrongylidae</taxon>
        <taxon>Dictyocaulus</taxon>
    </lineage>
</organism>
<sequence length="466" mass="53391">MHYVSEKKRFTFCLFRCGKRGLIKSLTKGNCNLCGRRNCFPNGSRENIRHRHFTSTLAMSAEQIRRTCQRFSAMNWRQNLSDSGVMVDSVAQSHSADSETEQQHEQLTSSSYLNPPSNPLNVNQKRNSTVGSCQQTLDPSAPMIAESSEDENLENVTFYTSKGVSQIRIKPIAVIVGNKVFKPSGCFSIIEGCVCFSGVLRQRNIVKTANITTYIKKPNIIKVAYTHRRCGKSLLAFALDDVGRKDLPSHLELNYHAKFWDLFFYIAVDRSVENEFLLKLTEFFSSKLKFIVPSDLNEMPHLVKTLLSVLRYEKFLEWSAKNFIKEVVDVRRTSECQSSTQPMSSFENSNRNIYSELSELEDQCSQQLVYVFLFCQTKKKNVLNSLYTLARMDSVSSVLSQAFVSFSETILKEFDLAIRAALQMDRRYEYLELLRVDLIVNDVFTLSVIVRYQSVIQSDLHISRTV</sequence>
<dbReference type="Proteomes" id="UP000053766">
    <property type="component" value="Unassembled WGS sequence"/>
</dbReference>
<feature type="region of interest" description="Disordered" evidence="1">
    <location>
        <begin position="88"/>
        <end position="135"/>
    </location>
</feature>
<name>A0A0D8XRJ6_DICVI</name>
<feature type="compositionally biased region" description="Polar residues" evidence="1">
    <location>
        <begin position="122"/>
        <end position="135"/>
    </location>
</feature>
<proteinExistence type="predicted"/>
<reference evidence="2 3" key="1">
    <citation type="submission" date="2013-11" db="EMBL/GenBank/DDBJ databases">
        <title>Draft genome of the bovine lungworm Dictyocaulus viviparus.</title>
        <authorList>
            <person name="Mitreva M."/>
        </authorList>
    </citation>
    <scope>NUCLEOTIDE SEQUENCE [LARGE SCALE GENOMIC DNA]</scope>
    <source>
        <strain evidence="2 3">HannoverDv2000</strain>
    </source>
</reference>
<keyword evidence="3" id="KW-1185">Reference proteome</keyword>
<protein>
    <submittedName>
        <fullName evidence="2">Uncharacterized protein</fullName>
    </submittedName>
</protein>
<dbReference type="AlphaFoldDB" id="A0A0D8XRJ6"/>
<reference evidence="3" key="2">
    <citation type="journal article" date="2016" name="Sci. Rep.">
        <title>Dictyocaulus viviparus genome, variome and transcriptome elucidate lungworm biology and support future intervention.</title>
        <authorList>
            <person name="McNulty S.N."/>
            <person name="Strube C."/>
            <person name="Rosa B.A."/>
            <person name="Martin J.C."/>
            <person name="Tyagi R."/>
            <person name="Choi Y.J."/>
            <person name="Wang Q."/>
            <person name="Hallsworth Pepin K."/>
            <person name="Zhang X."/>
            <person name="Ozersky P."/>
            <person name="Wilson R.K."/>
            <person name="Sternberg P.W."/>
            <person name="Gasser R.B."/>
            <person name="Mitreva M."/>
        </authorList>
    </citation>
    <scope>NUCLEOTIDE SEQUENCE [LARGE SCALE GENOMIC DNA]</scope>
    <source>
        <strain evidence="3">HannoverDv2000</strain>
    </source>
</reference>
<evidence type="ECO:0000256" key="1">
    <source>
        <dbReference type="SAM" id="MobiDB-lite"/>
    </source>
</evidence>
<accession>A0A0D8XRJ6</accession>
<dbReference type="EMBL" id="KN716432">
    <property type="protein sequence ID" value="KJH45026.1"/>
    <property type="molecule type" value="Genomic_DNA"/>
</dbReference>
<evidence type="ECO:0000313" key="3">
    <source>
        <dbReference type="Proteomes" id="UP000053766"/>
    </source>
</evidence>
<feature type="compositionally biased region" description="Low complexity" evidence="1">
    <location>
        <begin position="107"/>
        <end position="121"/>
    </location>
</feature>